<dbReference type="KEGG" id="pdx:Psed_6847"/>
<dbReference type="HOGENOM" id="CLU_2119055_0_0_11"/>
<geneLocation type="plasmid" evidence="2 3">
    <name>pPSED01</name>
</geneLocation>
<sequence>MITSAVLSPAFIRDRMAVAGCYGDGITPPTAPCEHAPDECAAALARSVDDAALTDASARYAAYRADAGELDDIHGDDLTDAAWAVVRMATGLDGPGPQRARASALPGRAHGTRS</sequence>
<dbReference type="RefSeq" id="WP_013678810.1">
    <property type="nucleotide sequence ID" value="NC_015314.1"/>
</dbReference>
<evidence type="ECO:0000313" key="2">
    <source>
        <dbReference type="EMBL" id="AEA28918.1"/>
    </source>
</evidence>
<dbReference type="EMBL" id="CP002594">
    <property type="protein sequence ID" value="AEA28918.1"/>
    <property type="molecule type" value="Genomic_DNA"/>
</dbReference>
<accession>F2L6M4</accession>
<organism evidence="2 3">
    <name type="scientific">Pseudonocardia dioxanivorans (strain ATCC 55486 / DSM 44775 / JCM 13855 / CB1190)</name>
    <dbReference type="NCBI Taxonomy" id="675635"/>
    <lineage>
        <taxon>Bacteria</taxon>
        <taxon>Bacillati</taxon>
        <taxon>Actinomycetota</taxon>
        <taxon>Actinomycetes</taxon>
        <taxon>Pseudonocardiales</taxon>
        <taxon>Pseudonocardiaceae</taxon>
        <taxon>Pseudonocardia</taxon>
    </lineage>
</organism>
<evidence type="ECO:0000256" key="1">
    <source>
        <dbReference type="SAM" id="MobiDB-lite"/>
    </source>
</evidence>
<keyword evidence="3" id="KW-1185">Reference proteome</keyword>
<proteinExistence type="predicted"/>
<keyword evidence="2" id="KW-0614">Plasmid</keyword>
<dbReference type="AlphaFoldDB" id="F2L6M4"/>
<evidence type="ECO:0000313" key="3">
    <source>
        <dbReference type="Proteomes" id="UP000007809"/>
    </source>
</evidence>
<gene>
    <name evidence="2" type="ordered locus">Psed_6847</name>
</gene>
<name>F2L6M4_PSEUX</name>
<feature type="region of interest" description="Disordered" evidence="1">
    <location>
        <begin position="91"/>
        <end position="114"/>
    </location>
</feature>
<reference evidence="2 3" key="1">
    <citation type="journal article" date="2011" name="J. Bacteriol.">
        <title>Genome sequence of the 1,4-dioxane-degrading Pseudonocardia dioxanivorans strain CB1190.</title>
        <authorList>
            <person name="Sales C.M."/>
            <person name="Mahendra S."/>
            <person name="Grostern A."/>
            <person name="Parales R.E."/>
            <person name="Goodwin L.A."/>
            <person name="Woyke T."/>
            <person name="Nolan M."/>
            <person name="Lapidus A."/>
            <person name="Chertkov O."/>
            <person name="Ovchinnikova G."/>
            <person name="Sczyrba A."/>
            <person name="Alvarez-Cohen L."/>
        </authorList>
    </citation>
    <scope>NUCLEOTIDE SEQUENCE [LARGE SCALE GENOMIC DNA]</scope>
    <source>
        <strain evidence="3">ATCC 55486 / DSM 44775 / JCM 13855 / CB1190</strain>
    </source>
</reference>
<protein>
    <submittedName>
        <fullName evidence="2">Uncharacterized protein</fullName>
    </submittedName>
</protein>
<dbReference type="Proteomes" id="UP000007809">
    <property type="component" value="Plasmid pPSED01"/>
</dbReference>